<keyword evidence="3" id="KW-1185">Reference proteome</keyword>
<feature type="transmembrane region" description="Helical" evidence="1">
    <location>
        <begin position="31"/>
        <end position="49"/>
    </location>
</feature>
<keyword evidence="1" id="KW-0472">Membrane</keyword>
<evidence type="ECO:0000313" key="3">
    <source>
        <dbReference type="Proteomes" id="UP000683246"/>
    </source>
</evidence>
<proteinExistence type="predicted"/>
<dbReference type="Proteomes" id="UP000683246">
    <property type="component" value="Chromosome"/>
</dbReference>
<protein>
    <submittedName>
        <fullName evidence="2">Uncharacterized protein</fullName>
    </submittedName>
</protein>
<feature type="transmembrane region" description="Helical" evidence="1">
    <location>
        <begin position="55"/>
        <end position="73"/>
    </location>
</feature>
<keyword evidence="1" id="KW-1133">Transmembrane helix</keyword>
<reference evidence="2" key="1">
    <citation type="submission" date="2020-07" db="EMBL/GenBank/DDBJ databases">
        <title>Vallitalea pronyensis genome.</title>
        <authorList>
            <person name="Postec A."/>
        </authorList>
    </citation>
    <scope>NUCLEOTIDE SEQUENCE</scope>
    <source>
        <strain evidence="2">FatNI3</strain>
    </source>
</reference>
<evidence type="ECO:0000256" key="1">
    <source>
        <dbReference type="SAM" id="Phobius"/>
    </source>
</evidence>
<organism evidence="2 3">
    <name type="scientific">Vallitalea pronyensis</name>
    <dbReference type="NCBI Taxonomy" id="1348613"/>
    <lineage>
        <taxon>Bacteria</taxon>
        <taxon>Bacillati</taxon>
        <taxon>Bacillota</taxon>
        <taxon>Clostridia</taxon>
        <taxon>Lachnospirales</taxon>
        <taxon>Vallitaleaceae</taxon>
        <taxon>Vallitalea</taxon>
    </lineage>
</organism>
<gene>
    <name evidence="2" type="ORF">HZI73_04240</name>
</gene>
<feature type="transmembrane region" description="Helical" evidence="1">
    <location>
        <begin position="6"/>
        <end position="24"/>
    </location>
</feature>
<name>A0A8J8SFE2_9FIRM</name>
<dbReference type="RefSeq" id="WP_212697020.1">
    <property type="nucleotide sequence ID" value="NZ_CP058649.1"/>
</dbReference>
<evidence type="ECO:0000313" key="2">
    <source>
        <dbReference type="EMBL" id="QUI21550.1"/>
    </source>
</evidence>
<keyword evidence="1" id="KW-0812">Transmembrane</keyword>
<dbReference type="AlphaFoldDB" id="A0A8J8SFE2"/>
<sequence length="99" mass="11531">MVIYLIFQIAFLVIITVLLFKADIQKTIYKYAFIVPIQLIMLTLNLLNIRKEVRVVIITIALGVDFIAVLIFIKRKKFSNKILQNKSSHDKILKKNIDL</sequence>
<accession>A0A8J8SFE2</accession>
<dbReference type="KEGG" id="vpy:HZI73_04240"/>
<dbReference type="EMBL" id="CP058649">
    <property type="protein sequence ID" value="QUI21550.1"/>
    <property type="molecule type" value="Genomic_DNA"/>
</dbReference>